<dbReference type="Proteomes" id="UP000825935">
    <property type="component" value="Chromosome 1"/>
</dbReference>
<dbReference type="OrthoDB" id="2021103at2759"/>
<protein>
    <recommendedName>
        <fullName evidence="11">WRKY domain-containing protein</fullName>
    </recommendedName>
</protein>
<evidence type="ECO:0000256" key="10">
    <source>
        <dbReference type="SAM" id="MobiDB-lite"/>
    </source>
</evidence>
<keyword evidence="2" id="KW-0479">Metal-binding</keyword>
<feature type="region of interest" description="Disordered" evidence="10">
    <location>
        <begin position="138"/>
        <end position="158"/>
    </location>
</feature>
<evidence type="ECO:0000256" key="7">
    <source>
        <dbReference type="ARBA" id="ARBA00023163"/>
    </source>
</evidence>
<dbReference type="AlphaFoldDB" id="A0A8T2VMF0"/>
<dbReference type="InterPro" id="IPR036576">
    <property type="entry name" value="WRKY_dom_sf"/>
</dbReference>
<gene>
    <name evidence="12" type="ORF">KP509_01G101400</name>
</gene>
<feature type="domain" description="WRKY" evidence="11">
    <location>
        <begin position="261"/>
        <end position="319"/>
    </location>
</feature>
<comment type="similarity">
    <text evidence="9">Belongs to the WRKY group I family.</text>
</comment>
<accession>A0A8T2VMF0</accession>
<dbReference type="FunFam" id="2.20.25.80:FF:000006">
    <property type="entry name" value="WRKY transcription factor"/>
    <property type="match status" value="1"/>
</dbReference>
<dbReference type="SUPFAM" id="SSF118290">
    <property type="entry name" value="WRKY DNA-binding domain"/>
    <property type="match status" value="2"/>
</dbReference>
<comment type="caution">
    <text evidence="12">The sequence shown here is derived from an EMBL/GenBank/DDBJ whole genome shotgun (WGS) entry which is preliminary data.</text>
</comment>
<dbReference type="SMART" id="SM00774">
    <property type="entry name" value="WRKY"/>
    <property type="match status" value="2"/>
</dbReference>
<feature type="region of interest" description="Disordered" evidence="10">
    <location>
        <begin position="223"/>
        <end position="249"/>
    </location>
</feature>
<evidence type="ECO:0000256" key="3">
    <source>
        <dbReference type="ARBA" id="ARBA00022737"/>
    </source>
</evidence>
<sequence length="613" mass="67296">MDTPSRTLEACEGGLLMLRKPNHSLPKLSLPQRSSAEAADKGLNGSSPGPMTFVSSFFADDPYSDQKSFTQLLATADIRDGRSAVDMSDFSRQSVHSPRFKSFMPSKFPIQHSPFFTVPAGMSPSILLDSPVLFSPLQQVQPSPTTGSYPVPTSLGQEQTTSSHDQLKMENDFAFKPHPQPTTSSTGTYFQGSFGFSHQQIQSQISSHTMASSLSPIYDSNLQSVSAPSQDAKIEPAEKPAPAQQMVPSHPLPQFVERPSEDGYNWRKYGQKQVKGGEYPRSYYKCTYPSCHVKKKVERSSDGQITEIVYKGEHNHEKPQSTRRTAMGNRDVLHSMAMDRTDAYGNASDLSTSKGYTGGVHGSAEHSQGSSSDDGAEDGDGSESNPEFKRRKHDHEFTSTVPLRTVREPRVVVQTTSEVDILDDGYRWRKYGQKVVKGNEHPRSYYKCTNVGCKVRKHVERSSKDSAAVITTYEGKHNHDVPTGRSTHNDMSATSSSRAAGPASDNNLIMPAGSLQEQYLGKNQSLVMEAGFGGQDTWNPDSGFTERGAEQFRANVVGSDQGVYGNQGDLYYPQAVGLVPKEEPVMLTNPIAGSMQPTFQDGQSPYYIANFPH</sequence>
<dbReference type="PROSITE" id="PS50811">
    <property type="entry name" value="WRKY"/>
    <property type="match status" value="2"/>
</dbReference>
<dbReference type="GO" id="GO:0003700">
    <property type="term" value="F:DNA-binding transcription factor activity"/>
    <property type="evidence" value="ECO:0007669"/>
    <property type="project" value="InterPro"/>
</dbReference>
<keyword evidence="7" id="KW-0804">Transcription</keyword>
<dbReference type="FunFam" id="2.20.25.80:FF:000003">
    <property type="entry name" value="WRKY transcription factor 57"/>
    <property type="match status" value="1"/>
</dbReference>
<evidence type="ECO:0000256" key="8">
    <source>
        <dbReference type="ARBA" id="ARBA00023242"/>
    </source>
</evidence>
<feature type="region of interest" description="Disordered" evidence="10">
    <location>
        <begin position="22"/>
        <end position="47"/>
    </location>
</feature>
<feature type="region of interest" description="Disordered" evidence="10">
    <location>
        <begin position="476"/>
        <end position="504"/>
    </location>
</feature>
<organism evidence="12 13">
    <name type="scientific">Ceratopteris richardii</name>
    <name type="common">Triangle waterfern</name>
    <dbReference type="NCBI Taxonomy" id="49495"/>
    <lineage>
        <taxon>Eukaryota</taxon>
        <taxon>Viridiplantae</taxon>
        <taxon>Streptophyta</taxon>
        <taxon>Embryophyta</taxon>
        <taxon>Tracheophyta</taxon>
        <taxon>Polypodiopsida</taxon>
        <taxon>Polypodiidae</taxon>
        <taxon>Polypodiales</taxon>
        <taxon>Pteridineae</taxon>
        <taxon>Pteridaceae</taxon>
        <taxon>Parkerioideae</taxon>
        <taxon>Ceratopteris</taxon>
    </lineage>
</organism>
<dbReference type="EMBL" id="CM035406">
    <property type="protein sequence ID" value="KAH7447318.1"/>
    <property type="molecule type" value="Genomic_DNA"/>
</dbReference>
<dbReference type="OMA" id="ANNSACN"/>
<proteinExistence type="inferred from homology"/>
<evidence type="ECO:0000313" key="13">
    <source>
        <dbReference type="Proteomes" id="UP000825935"/>
    </source>
</evidence>
<feature type="domain" description="WRKY" evidence="11">
    <location>
        <begin position="417"/>
        <end position="482"/>
    </location>
</feature>
<evidence type="ECO:0000256" key="1">
    <source>
        <dbReference type="ARBA" id="ARBA00004123"/>
    </source>
</evidence>
<evidence type="ECO:0000256" key="9">
    <source>
        <dbReference type="ARBA" id="ARBA00061157"/>
    </source>
</evidence>
<feature type="region of interest" description="Disordered" evidence="10">
    <location>
        <begin position="355"/>
        <end position="396"/>
    </location>
</feature>
<dbReference type="PANTHER" id="PTHR31221">
    <property type="entry name" value="WRKY TRANSCRIPTION FACTOR PROTEIN 1-RELATED"/>
    <property type="match status" value="1"/>
</dbReference>
<reference evidence="12" key="1">
    <citation type="submission" date="2021-08" db="EMBL/GenBank/DDBJ databases">
        <title>WGS assembly of Ceratopteris richardii.</title>
        <authorList>
            <person name="Marchant D.B."/>
            <person name="Chen G."/>
            <person name="Jenkins J."/>
            <person name="Shu S."/>
            <person name="Leebens-Mack J."/>
            <person name="Grimwood J."/>
            <person name="Schmutz J."/>
            <person name="Soltis P."/>
            <person name="Soltis D."/>
            <person name="Chen Z.-H."/>
        </authorList>
    </citation>
    <scope>NUCLEOTIDE SEQUENCE</scope>
    <source>
        <strain evidence="12">Whitten #5841</strain>
        <tissue evidence="12">Leaf</tissue>
    </source>
</reference>
<evidence type="ECO:0000313" key="12">
    <source>
        <dbReference type="EMBL" id="KAH7447314.1"/>
    </source>
</evidence>
<keyword evidence="5" id="KW-0805">Transcription regulation</keyword>
<keyword evidence="13" id="KW-1185">Reference proteome</keyword>
<evidence type="ECO:0000256" key="6">
    <source>
        <dbReference type="ARBA" id="ARBA00023125"/>
    </source>
</evidence>
<dbReference type="Pfam" id="PF03106">
    <property type="entry name" value="WRKY"/>
    <property type="match status" value="2"/>
</dbReference>
<evidence type="ECO:0000256" key="5">
    <source>
        <dbReference type="ARBA" id="ARBA00023015"/>
    </source>
</evidence>
<dbReference type="EMBL" id="CM035406">
    <property type="protein sequence ID" value="KAH7447314.1"/>
    <property type="molecule type" value="Genomic_DNA"/>
</dbReference>
<comment type="subcellular location">
    <subcellularLocation>
        <location evidence="1">Nucleus</location>
    </subcellularLocation>
</comment>
<keyword evidence="6" id="KW-0238">DNA-binding</keyword>
<evidence type="ECO:0000256" key="4">
    <source>
        <dbReference type="ARBA" id="ARBA00022833"/>
    </source>
</evidence>
<dbReference type="GO" id="GO:0046872">
    <property type="term" value="F:metal ion binding"/>
    <property type="evidence" value="ECO:0007669"/>
    <property type="project" value="UniProtKB-KW"/>
</dbReference>
<feature type="compositionally biased region" description="Polar residues" evidence="10">
    <location>
        <begin position="138"/>
        <end position="148"/>
    </location>
</feature>
<dbReference type="GO" id="GO:0005634">
    <property type="term" value="C:nucleus"/>
    <property type="evidence" value="ECO:0007669"/>
    <property type="project" value="UniProtKB-SubCell"/>
</dbReference>
<dbReference type="PANTHER" id="PTHR31221:SF193">
    <property type="entry name" value="WRKY TRANSCRIPTION FACTOR PROTEIN 1-RELATED"/>
    <property type="match status" value="1"/>
</dbReference>
<dbReference type="InterPro" id="IPR003657">
    <property type="entry name" value="WRKY_dom"/>
</dbReference>
<evidence type="ECO:0000256" key="2">
    <source>
        <dbReference type="ARBA" id="ARBA00022723"/>
    </source>
</evidence>
<keyword evidence="4" id="KW-0862">Zinc</keyword>
<keyword evidence="8" id="KW-0539">Nucleus</keyword>
<dbReference type="Gene3D" id="2.20.25.80">
    <property type="entry name" value="WRKY domain"/>
    <property type="match status" value="2"/>
</dbReference>
<keyword evidence="3" id="KW-0677">Repeat</keyword>
<dbReference type="GO" id="GO:0043565">
    <property type="term" value="F:sequence-specific DNA binding"/>
    <property type="evidence" value="ECO:0007669"/>
    <property type="project" value="InterPro"/>
</dbReference>
<evidence type="ECO:0000259" key="11">
    <source>
        <dbReference type="PROSITE" id="PS50811"/>
    </source>
</evidence>
<dbReference type="InterPro" id="IPR044810">
    <property type="entry name" value="WRKY_plant"/>
</dbReference>
<name>A0A8T2VMF0_CERRI</name>
<feature type="compositionally biased region" description="Polar residues" evidence="10">
    <location>
        <begin position="484"/>
        <end position="498"/>
    </location>
</feature>